<keyword evidence="3" id="KW-0804">Transcription</keyword>
<keyword evidence="6" id="KW-1185">Reference proteome</keyword>
<name>A0A543BA28_9MICO</name>
<evidence type="ECO:0000313" key="5">
    <source>
        <dbReference type="EMBL" id="TQL81697.1"/>
    </source>
</evidence>
<dbReference type="InterPro" id="IPR019887">
    <property type="entry name" value="Tscrpt_reg_AsnC/Lrp_C"/>
</dbReference>
<dbReference type="GO" id="GO:0043200">
    <property type="term" value="P:response to amino acid"/>
    <property type="evidence" value="ECO:0007669"/>
    <property type="project" value="TreeGrafter"/>
</dbReference>
<dbReference type="RefSeq" id="WP_141873463.1">
    <property type="nucleotide sequence ID" value="NZ_VFOX01000002.1"/>
</dbReference>
<dbReference type="GO" id="GO:0005829">
    <property type="term" value="C:cytosol"/>
    <property type="evidence" value="ECO:0007669"/>
    <property type="project" value="TreeGrafter"/>
</dbReference>
<dbReference type="PROSITE" id="PS50956">
    <property type="entry name" value="HTH_ASNC_2"/>
    <property type="match status" value="1"/>
</dbReference>
<feature type="domain" description="HTH asnC-type" evidence="4">
    <location>
        <begin position="11"/>
        <end position="72"/>
    </location>
</feature>
<comment type="caution">
    <text evidence="5">The sequence shown here is derived from an EMBL/GenBank/DDBJ whole genome shotgun (WGS) entry which is preliminary data.</text>
</comment>
<dbReference type="InterPro" id="IPR036388">
    <property type="entry name" value="WH-like_DNA-bd_sf"/>
</dbReference>
<dbReference type="SUPFAM" id="SSF46785">
    <property type="entry name" value="Winged helix' DNA-binding domain"/>
    <property type="match status" value="1"/>
</dbReference>
<dbReference type="PANTHER" id="PTHR30154">
    <property type="entry name" value="LEUCINE-RESPONSIVE REGULATORY PROTEIN"/>
    <property type="match status" value="1"/>
</dbReference>
<accession>A0A543BA28</accession>
<dbReference type="AlphaFoldDB" id="A0A543BA28"/>
<gene>
    <name evidence="5" type="ORF">FB560_3172</name>
</gene>
<evidence type="ECO:0000256" key="2">
    <source>
        <dbReference type="ARBA" id="ARBA00023125"/>
    </source>
</evidence>
<dbReference type="PANTHER" id="PTHR30154:SF54">
    <property type="entry name" value="POSSIBLE TRANSCRIPTIONAL REGULATORY PROTEIN (PROBABLY LRP_ASNC-FAMILY)"/>
    <property type="match status" value="1"/>
</dbReference>
<sequence length="174" mass="19011">MTLAKAQGAPLDEIDLELLAVLTHDADITNKALAHRLNLAESTCAHRVRSLRERGIIRDTRIRLDEAAVGFPLQAIIKVRLANHTGQKVTALFDALAAIPRVLQVFHVAGVDDFLVHVAVQDATALRDIVLEHITVHSVVRGTETQLVFELRDGVGLLPRYVREDGLHASKGAS</sequence>
<dbReference type="OrthoDB" id="4411089at2"/>
<keyword evidence="1" id="KW-0805">Transcription regulation</keyword>
<dbReference type="Pfam" id="PF01037">
    <property type="entry name" value="AsnC_trans_reg"/>
    <property type="match status" value="1"/>
</dbReference>
<dbReference type="SMART" id="SM00344">
    <property type="entry name" value="HTH_ASNC"/>
    <property type="match status" value="1"/>
</dbReference>
<dbReference type="InterPro" id="IPR036390">
    <property type="entry name" value="WH_DNA-bd_sf"/>
</dbReference>
<proteinExistence type="predicted"/>
<dbReference type="GO" id="GO:0043565">
    <property type="term" value="F:sequence-specific DNA binding"/>
    <property type="evidence" value="ECO:0007669"/>
    <property type="project" value="InterPro"/>
</dbReference>
<reference evidence="5 6" key="1">
    <citation type="submission" date="2019-06" db="EMBL/GenBank/DDBJ databases">
        <title>Sequencing the genomes of 1000 actinobacteria strains.</title>
        <authorList>
            <person name="Klenk H.-P."/>
        </authorList>
    </citation>
    <scope>NUCLEOTIDE SEQUENCE [LARGE SCALE GENOMIC DNA]</scope>
    <source>
        <strain evidence="5 6">DSM 20169</strain>
    </source>
</reference>
<dbReference type="Gene3D" id="3.30.70.920">
    <property type="match status" value="1"/>
</dbReference>
<keyword evidence="2" id="KW-0238">DNA-binding</keyword>
<dbReference type="PRINTS" id="PR00033">
    <property type="entry name" value="HTHASNC"/>
</dbReference>
<organism evidence="5 6">
    <name type="scientific">Microbacterium saperdae</name>
    <dbReference type="NCBI Taxonomy" id="69368"/>
    <lineage>
        <taxon>Bacteria</taxon>
        <taxon>Bacillati</taxon>
        <taxon>Actinomycetota</taxon>
        <taxon>Actinomycetes</taxon>
        <taxon>Micrococcales</taxon>
        <taxon>Microbacteriaceae</taxon>
        <taxon>Microbacterium</taxon>
    </lineage>
</organism>
<dbReference type="Gene3D" id="1.10.10.10">
    <property type="entry name" value="Winged helix-like DNA-binding domain superfamily/Winged helix DNA-binding domain"/>
    <property type="match status" value="1"/>
</dbReference>
<dbReference type="Proteomes" id="UP000317209">
    <property type="component" value="Unassembled WGS sequence"/>
</dbReference>
<evidence type="ECO:0000259" key="4">
    <source>
        <dbReference type="PROSITE" id="PS50956"/>
    </source>
</evidence>
<dbReference type="Pfam" id="PF13412">
    <property type="entry name" value="HTH_24"/>
    <property type="match status" value="1"/>
</dbReference>
<dbReference type="SUPFAM" id="SSF54909">
    <property type="entry name" value="Dimeric alpha+beta barrel"/>
    <property type="match status" value="1"/>
</dbReference>
<protein>
    <submittedName>
        <fullName evidence="5">AsnC family transcriptional regulator</fullName>
    </submittedName>
</protein>
<dbReference type="InterPro" id="IPR000485">
    <property type="entry name" value="AsnC-type_HTH_dom"/>
</dbReference>
<evidence type="ECO:0000313" key="6">
    <source>
        <dbReference type="Proteomes" id="UP000317209"/>
    </source>
</evidence>
<dbReference type="EMBL" id="VFOX01000002">
    <property type="protein sequence ID" value="TQL81697.1"/>
    <property type="molecule type" value="Genomic_DNA"/>
</dbReference>
<dbReference type="InterPro" id="IPR019888">
    <property type="entry name" value="Tscrpt_reg_AsnC-like"/>
</dbReference>
<evidence type="ECO:0000256" key="3">
    <source>
        <dbReference type="ARBA" id="ARBA00023163"/>
    </source>
</evidence>
<evidence type="ECO:0000256" key="1">
    <source>
        <dbReference type="ARBA" id="ARBA00023015"/>
    </source>
</evidence>
<dbReference type="InterPro" id="IPR011008">
    <property type="entry name" value="Dimeric_a/b-barrel"/>
</dbReference>